<evidence type="ECO:0000256" key="7">
    <source>
        <dbReference type="RuleBase" id="RU004182"/>
    </source>
</evidence>
<dbReference type="PROSITE" id="PS00691">
    <property type="entry name" value="DNA_PHOTOLYASES_1_2"/>
    <property type="match status" value="1"/>
</dbReference>
<feature type="site" description="Electron transfer via tryptophanyl radical" evidence="6">
    <location>
        <position position="344"/>
    </location>
</feature>
<dbReference type="PANTHER" id="PTHR11455">
    <property type="entry name" value="CRYPTOCHROME"/>
    <property type="match status" value="1"/>
</dbReference>
<dbReference type="Proteomes" id="UP000292424">
    <property type="component" value="Chromosome"/>
</dbReference>
<dbReference type="GO" id="GO:0071949">
    <property type="term" value="F:FAD binding"/>
    <property type="evidence" value="ECO:0007669"/>
    <property type="project" value="TreeGrafter"/>
</dbReference>
<dbReference type="Gene3D" id="1.10.579.10">
    <property type="entry name" value="DNA Cyclobutane Dipyrimidine Photolyase, subunit A, domain 3"/>
    <property type="match status" value="1"/>
</dbReference>
<dbReference type="PROSITE" id="PS00394">
    <property type="entry name" value="DNA_PHOTOLYASES_1_1"/>
    <property type="match status" value="1"/>
</dbReference>
<name>A0A5P2G1L7_9BACT</name>
<dbReference type="Pfam" id="PF00875">
    <property type="entry name" value="DNA_photolyase"/>
    <property type="match status" value="1"/>
</dbReference>
<dbReference type="GO" id="GO:0003904">
    <property type="term" value="F:deoxyribodipyrimidine photo-lyase activity"/>
    <property type="evidence" value="ECO:0007669"/>
    <property type="project" value="TreeGrafter"/>
</dbReference>
<keyword evidence="2 5" id="KW-0285">Flavoprotein</keyword>
<feature type="binding site" evidence="5">
    <location>
        <begin position="357"/>
        <end position="359"/>
    </location>
    <ligand>
        <name>FAD</name>
        <dbReference type="ChEBI" id="CHEBI:57692"/>
    </ligand>
</feature>
<dbReference type="GO" id="GO:0006139">
    <property type="term" value="P:nucleobase-containing compound metabolic process"/>
    <property type="evidence" value="ECO:0007669"/>
    <property type="project" value="UniProtKB-ARBA"/>
</dbReference>
<evidence type="ECO:0000256" key="2">
    <source>
        <dbReference type="ARBA" id="ARBA00022630"/>
    </source>
</evidence>
<comment type="cofactor">
    <cofactor evidence="5">
        <name>FAD</name>
        <dbReference type="ChEBI" id="CHEBI:57692"/>
    </cofactor>
    <text evidence="5">Binds 1 FAD per subunit.</text>
</comment>
<evidence type="ECO:0000256" key="4">
    <source>
        <dbReference type="ARBA" id="ARBA00022991"/>
    </source>
</evidence>
<dbReference type="GO" id="GO:0003677">
    <property type="term" value="F:DNA binding"/>
    <property type="evidence" value="ECO:0007669"/>
    <property type="project" value="TreeGrafter"/>
</dbReference>
<keyword evidence="10" id="KW-1185">Reference proteome</keyword>
<feature type="binding site" evidence="5">
    <location>
        <position position="215"/>
    </location>
    <ligand>
        <name>FAD</name>
        <dbReference type="ChEBI" id="CHEBI:57692"/>
    </ligand>
</feature>
<dbReference type="InterPro" id="IPR002081">
    <property type="entry name" value="Cryptochrome/DNA_photolyase_1"/>
</dbReference>
<gene>
    <name evidence="9" type="ORF">E0W69_011845</name>
</gene>
<keyword evidence="3 5" id="KW-0274">FAD</keyword>
<dbReference type="InterPro" id="IPR005101">
    <property type="entry name" value="Cryptochr/Photolyase_FAD-bd"/>
</dbReference>
<dbReference type="OrthoDB" id="9772484at2"/>
<dbReference type="InterPro" id="IPR036134">
    <property type="entry name" value="Crypto/Photolyase_FAD-like_sf"/>
</dbReference>
<feature type="binding site" evidence="5">
    <location>
        <begin position="259"/>
        <end position="266"/>
    </location>
    <ligand>
        <name>FAD</name>
        <dbReference type="ChEBI" id="CHEBI:57692"/>
    </ligand>
</feature>
<keyword evidence="9" id="KW-0456">Lyase</keyword>
<evidence type="ECO:0000313" key="9">
    <source>
        <dbReference type="EMBL" id="QES89325.1"/>
    </source>
</evidence>
<feature type="domain" description="Photolyase/cryptochrome alpha/beta" evidence="8">
    <location>
        <begin position="6"/>
        <end position="135"/>
    </location>
</feature>
<feature type="site" description="Electron transfer via tryptophanyl radical" evidence="6">
    <location>
        <position position="367"/>
    </location>
</feature>
<evidence type="ECO:0000256" key="6">
    <source>
        <dbReference type="PIRSR" id="PIRSR602081-2"/>
    </source>
</evidence>
<proteinExistence type="inferred from homology"/>
<comment type="cofactor">
    <cofactor evidence="1">
        <name>(6R)-5,10-methylene-5,6,7,8-tetrahydrofolate</name>
        <dbReference type="ChEBI" id="CHEBI:15636"/>
    </cofactor>
</comment>
<evidence type="ECO:0000259" key="8">
    <source>
        <dbReference type="PROSITE" id="PS51645"/>
    </source>
</evidence>
<dbReference type="KEGG" id="arac:E0W69_011845"/>
<protein>
    <submittedName>
        <fullName evidence="9">Deoxyribodipyrimidine photo-lyase</fullName>
    </submittedName>
</protein>
<dbReference type="SUPFAM" id="SSF52425">
    <property type="entry name" value="Cryptochrome/photolyase, N-terminal domain"/>
    <property type="match status" value="1"/>
</dbReference>
<dbReference type="InterPro" id="IPR036155">
    <property type="entry name" value="Crypto/Photolyase_N_sf"/>
</dbReference>
<dbReference type="InterPro" id="IPR018394">
    <property type="entry name" value="DNA_photolyase_1_CS_C"/>
</dbReference>
<feature type="site" description="Electron transfer via tryptophanyl radical" evidence="6">
    <location>
        <position position="291"/>
    </location>
</feature>
<feature type="binding site" evidence="5">
    <location>
        <position position="256"/>
    </location>
    <ligand>
        <name>FAD</name>
        <dbReference type="ChEBI" id="CHEBI:57692"/>
    </ligand>
</feature>
<evidence type="ECO:0000256" key="3">
    <source>
        <dbReference type="ARBA" id="ARBA00022827"/>
    </source>
</evidence>
<dbReference type="AlphaFoldDB" id="A0A5P2G1L7"/>
<dbReference type="Gene3D" id="3.40.50.620">
    <property type="entry name" value="HUPs"/>
    <property type="match status" value="1"/>
</dbReference>
<reference evidence="9 10" key="1">
    <citation type="submission" date="2019-09" db="EMBL/GenBank/DDBJ databases">
        <title>Complete genome sequence of Arachidicoccus sp. B3-10 isolated from apple orchard soil.</title>
        <authorList>
            <person name="Kim H.S."/>
            <person name="Han K.-I."/>
            <person name="Suh M.K."/>
            <person name="Lee K.C."/>
            <person name="Eom M.K."/>
            <person name="Kim J.-S."/>
            <person name="Kang S.W."/>
            <person name="Sin Y."/>
            <person name="Lee J.-S."/>
        </authorList>
    </citation>
    <scope>NUCLEOTIDE SEQUENCE [LARGE SCALE GENOMIC DNA]</scope>
    <source>
        <strain evidence="9 10">B3-10</strain>
    </source>
</reference>
<dbReference type="PROSITE" id="PS51645">
    <property type="entry name" value="PHR_CRY_ALPHA_BETA"/>
    <property type="match status" value="1"/>
</dbReference>
<evidence type="ECO:0000256" key="5">
    <source>
        <dbReference type="PIRSR" id="PIRSR602081-1"/>
    </source>
</evidence>
<dbReference type="PRINTS" id="PR00147">
    <property type="entry name" value="DNAPHOTLYASE"/>
</dbReference>
<dbReference type="Gene3D" id="1.25.40.80">
    <property type="match status" value="1"/>
</dbReference>
<dbReference type="EMBL" id="CP044016">
    <property type="protein sequence ID" value="QES89325.1"/>
    <property type="molecule type" value="Genomic_DNA"/>
</dbReference>
<dbReference type="SUPFAM" id="SSF48173">
    <property type="entry name" value="Cryptochrome/photolyase FAD-binding domain"/>
    <property type="match status" value="1"/>
</dbReference>
<dbReference type="InterPro" id="IPR006050">
    <property type="entry name" value="DNA_photolyase_N"/>
</dbReference>
<organism evidence="9 10">
    <name type="scientific">Rhizosphaericola mali</name>
    <dbReference type="NCBI Taxonomy" id="2545455"/>
    <lineage>
        <taxon>Bacteria</taxon>
        <taxon>Pseudomonadati</taxon>
        <taxon>Bacteroidota</taxon>
        <taxon>Chitinophagia</taxon>
        <taxon>Chitinophagales</taxon>
        <taxon>Chitinophagaceae</taxon>
        <taxon>Rhizosphaericola</taxon>
    </lineage>
</organism>
<comment type="similarity">
    <text evidence="7">Belongs to the DNA photolyase family.</text>
</comment>
<dbReference type="InterPro" id="IPR014729">
    <property type="entry name" value="Rossmann-like_a/b/a_fold"/>
</dbReference>
<accession>A0A5P2G1L7</accession>
<keyword evidence="4 7" id="KW-0157">Chromophore</keyword>
<dbReference type="Pfam" id="PF03441">
    <property type="entry name" value="FAD_binding_7"/>
    <property type="match status" value="1"/>
</dbReference>
<evidence type="ECO:0000256" key="1">
    <source>
        <dbReference type="ARBA" id="ARBA00001932"/>
    </source>
</evidence>
<dbReference type="RefSeq" id="WP_131330270.1">
    <property type="nucleotide sequence ID" value="NZ_CP044016.1"/>
</dbReference>
<dbReference type="GO" id="GO:0009416">
    <property type="term" value="P:response to light stimulus"/>
    <property type="evidence" value="ECO:0007669"/>
    <property type="project" value="TreeGrafter"/>
</dbReference>
<evidence type="ECO:0000313" key="10">
    <source>
        <dbReference type="Proteomes" id="UP000292424"/>
    </source>
</evidence>
<sequence>MQQKSSIQIFWFRRDLRWDDNAGLFYALKSDTPVFPIFIFDTNILDDLPQNDPRVHFIHIALEKLQAKLTNLGSGLNIYVGKPLEIFQQIQTQFEIKGIFCNRDYELYAIQRDHQIKIWANEKQIAFHSFKDQVIFEGDEILKSDGSSYSIFTPYSKKWLEKLNSFFLSGYDTTKYKNSLFKEKTTFPSLAEIGFEKTDFHFPKFNISIPTIERYDATRDIPSLENGTTHLGIHLRFGTISIRQLASLASKHNATYLKELIWRDFYQMILQNFSQINKGNAFRAEYDLIQWRNNEHEFESWKNGQTGFPIVDAGMRELNATGHMHNRVRMIVASFLTKNLLIDWRWGEAYFAEKLLDFDFAANNGGWQWAAGSGCDAAPYFRIFNPTSQTEKFDPKLIYIKKWIPEIDSFEYPQPIIDFKESRERCLSVYKQALQKN</sequence>
<dbReference type="PANTHER" id="PTHR11455:SF9">
    <property type="entry name" value="CRYPTOCHROME CIRCADIAN CLOCK 5 ISOFORM X1"/>
    <property type="match status" value="1"/>
</dbReference>
<dbReference type="GO" id="GO:0006950">
    <property type="term" value="P:response to stress"/>
    <property type="evidence" value="ECO:0007669"/>
    <property type="project" value="UniProtKB-ARBA"/>
</dbReference>